<evidence type="ECO:0000256" key="3">
    <source>
        <dbReference type="ARBA" id="ARBA00022448"/>
    </source>
</evidence>
<dbReference type="InterPro" id="IPR026030">
    <property type="entry name" value="Pur-cyt_permease_Fcy2/21/22"/>
</dbReference>
<feature type="transmembrane region" description="Helical" evidence="8">
    <location>
        <begin position="201"/>
        <end position="221"/>
    </location>
</feature>
<evidence type="ECO:0000256" key="8">
    <source>
        <dbReference type="SAM" id="Phobius"/>
    </source>
</evidence>
<feature type="transmembrane region" description="Helical" evidence="8">
    <location>
        <begin position="102"/>
        <end position="125"/>
    </location>
</feature>
<evidence type="ECO:0000256" key="7">
    <source>
        <dbReference type="PIRNR" id="PIRNR002744"/>
    </source>
</evidence>
<dbReference type="InterPro" id="IPR001248">
    <property type="entry name" value="Pur-cyt_permease"/>
</dbReference>
<feature type="transmembrane region" description="Helical" evidence="8">
    <location>
        <begin position="137"/>
        <end position="156"/>
    </location>
</feature>
<feature type="transmembrane region" description="Helical" evidence="8">
    <location>
        <begin position="168"/>
        <end position="189"/>
    </location>
</feature>
<feature type="transmembrane region" description="Helical" evidence="8">
    <location>
        <begin position="434"/>
        <end position="451"/>
    </location>
</feature>
<reference evidence="10" key="1">
    <citation type="journal article" date="2019" name="Int. J. Syst. Evol. Microbiol.">
        <title>The Global Catalogue of Microorganisms (GCM) 10K type strain sequencing project: providing services to taxonomists for standard genome sequencing and annotation.</title>
        <authorList>
            <consortium name="The Broad Institute Genomics Platform"/>
            <consortium name="The Broad Institute Genome Sequencing Center for Infectious Disease"/>
            <person name="Wu L."/>
            <person name="Ma J."/>
        </authorList>
    </citation>
    <scope>NUCLEOTIDE SEQUENCE [LARGE SCALE GENOMIC DNA]</scope>
    <source>
        <strain evidence="10">NBRC 112502</strain>
    </source>
</reference>
<keyword evidence="6 7" id="KW-0472">Membrane</keyword>
<dbReference type="Pfam" id="PF02133">
    <property type="entry name" value="Transp_cyt_pur"/>
    <property type="match status" value="1"/>
</dbReference>
<feature type="transmembrane region" description="Helical" evidence="8">
    <location>
        <begin position="32"/>
        <end position="55"/>
    </location>
</feature>
<sequence>METLNENPTKIEQHTIYQIPRDQRHGRSMDLFTIWFGSNIMMLTIVTGALATTVFKLSFMSAIASIAVGNLVGAIFMALHAAQGPRLGVPQMVQTRGQFGSIGAVLVIGIVIIMYVGFLASNIVLGGQSLNTIIPGISQNVFLVMIAVISVVATIFGHDLIHAYARVLTWLSGFALLLSFGWIIFIHGLPANFMTMNSYTTSGFFSMVSVGALWQIAYAPYVSDYTRYMPQDTGAVPAFWASYWGCTLGSILPMVLGAMLGLLASDGNVVGGLTTFTGPASFLIVIIFSVGIAGTNAMNLYCGVLSSITLVQTFAPDWKAGPAARVVVAIAITVIGLFIAIFAAANFLTNYTNFILLLLYVLVPWTAVNLVDFYLVRHGDYDVASFFTRDGGVYGKFNKSAIFCYILGILIQLPFVNTTLYTGPVANMLDGVDISWIVGLCVVSPVYYFMAQKARALNFVPSGLQ</sequence>
<organism evidence="9 10">
    <name type="scientific">Acidocella aquatica</name>
    <dbReference type="NCBI Taxonomy" id="1922313"/>
    <lineage>
        <taxon>Bacteria</taxon>
        <taxon>Pseudomonadati</taxon>
        <taxon>Pseudomonadota</taxon>
        <taxon>Alphaproteobacteria</taxon>
        <taxon>Acetobacterales</taxon>
        <taxon>Acidocellaceae</taxon>
        <taxon>Acidocella</taxon>
    </lineage>
</organism>
<feature type="transmembrane region" description="Helical" evidence="8">
    <location>
        <begin position="354"/>
        <end position="376"/>
    </location>
</feature>
<evidence type="ECO:0000256" key="1">
    <source>
        <dbReference type="ARBA" id="ARBA00004141"/>
    </source>
</evidence>
<evidence type="ECO:0000256" key="6">
    <source>
        <dbReference type="ARBA" id="ARBA00023136"/>
    </source>
</evidence>
<dbReference type="Proteomes" id="UP001156641">
    <property type="component" value="Unassembled WGS sequence"/>
</dbReference>
<feature type="transmembrane region" description="Helical" evidence="8">
    <location>
        <begin position="327"/>
        <end position="348"/>
    </location>
</feature>
<evidence type="ECO:0000313" key="9">
    <source>
        <dbReference type="EMBL" id="GLR67050.1"/>
    </source>
</evidence>
<keyword evidence="10" id="KW-1185">Reference proteome</keyword>
<comment type="caution">
    <text evidence="9">The sequence shown here is derived from an EMBL/GenBank/DDBJ whole genome shotgun (WGS) entry which is preliminary data.</text>
</comment>
<dbReference type="RefSeq" id="WP_284257763.1">
    <property type="nucleotide sequence ID" value="NZ_BSOS01000049.1"/>
</dbReference>
<feature type="transmembrane region" description="Helical" evidence="8">
    <location>
        <begin position="241"/>
        <end position="263"/>
    </location>
</feature>
<evidence type="ECO:0000256" key="5">
    <source>
        <dbReference type="ARBA" id="ARBA00022989"/>
    </source>
</evidence>
<proteinExistence type="inferred from homology"/>
<comment type="subcellular location">
    <subcellularLocation>
        <location evidence="1">Membrane</location>
        <topology evidence="1">Multi-pass membrane protein</topology>
    </subcellularLocation>
</comment>
<dbReference type="EMBL" id="BSOS01000049">
    <property type="protein sequence ID" value="GLR67050.1"/>
    <property type="molecule type" value="Genomic_DNA"/>
</dbReference>
<dbReference type="PIRSF" id="PIRSF002744">
    <property type="entry name" value="Pur-cyt_permease"/>
    <property type="match status" value="1"/>
</dbReference>
<feature type="transmembrane region" description="Helical" evidence="8">
    <location>
        <begin position="397"/>
        <end position="414"/>
    </location>
</feature>
<accession>A0ABQ6A6X0</accession>
<feature type="transmembrane region" description="Helical" evidence="8">
    <location>
        <begin position="62"/>
        <end position="82"/>
    </location>
</feature>
<dbReference type="CDD" id="cd11484">
    <property type="entry name" value="SLC-NCS1sbd_CobB-like"/>
    <property type="match status" value="1"/>
</dbReference>
<dbReference type="PANTHER" id="PTHR31806:SF1">
    <property type="entry name" value="PURINE-CYTOSINE PERMEASE FCY2-RELATED"/>
    <property type="match status" value="1"/>
</dbReference>
<gene>
    <name evidence="9" type="ORF">GCM10010909_17310</name>
</gene>
<keyword evidence="4 8" id="KW-0812">Transmembrane</keyword>
<comment type="similarity">
    <text evidence="2 7">Belongs to the purine-cytosine permease (2.A.39) family.</text>
</comment>
<keyword evidence="5 8" id="KW-1133">Transmembrane helix</keyword>
<name>A0ABQ6A6X0_9PROT</name>
<evidence type="ECO:0000256" key="4">
    <source>
        <dbReference type="ARBA" id="ARBA00022692"/>
    </source>
</evidence>
<dbReference type="PANTHER" id="PTHR31806">
    <property type="entry name" value="PURINE-CYTOSINE PERMEASE FCY2-RELATED"/>
    <property type="match status" value="1"/>
</dbReference>
<protein>
    <submittedName>
        <fullName evidence="9">Allantoin permease</fullName>
    </submittedName>
</protein>
<evidence type="ECO:0000313" key="10">
    <source>
        <dbReference type="Proteomes" id="UP001156641"/>
    </source>
</evidence>
<dbReference type="Gene3D" id="1.10.4160.10">
    <property type="entry name" value="Hydantoin permease"/>
    <property type="match status" value="1"/>
</dbReference>
<keyword evidence="3 7" id="KW-0813">Transport</keyword>
<evidence type="ECO:0000256" key="2">
    <source>
        <dbReference type="ARBA" id="ARBA00008974"/>
    </source>
</evidence>